<reference evidence="2 3" key="1">
    <citation type="submission" date="2024-01" db="EMBL/GenBank/DDBJ databases">
        <title>Genome assemblies of Stephania.</title>
        <authorList>
            <person name="Yang L."/>
        </authorList>
    </citation>
    <scope>NUCLEOTIDE SEQUENCE [LARGE SCALE GENOMIC DNA]</scope>
    <source>
        <strain evidence="2">JXDWG</strain>
        <tissue evidence="2">Leaf</tissue>
    </source>
</reference>
<organism evidence="2 3">
    <name type="scientific">Stephania cephalantha</name>
    <dbReference type="NCBI Taxonomy" id="152367"/>
    <lineage>
        <taxon>Eukaryota</taxon>
        <taxon>Viridiplantae</taxon>
        <taxon>Streptophyta</taxon>
        <taxon>Embryophyta</taxon>
        <taxon>Tracheophyta</taxon>
        <taxon>Spermatophyta</taxon>
        <taxon>Magnoliopsida</taxon>
        <taxon>Ranunculales</taxon>
        <taxon>Menispermaceae</taxon>
        <taxon>Menispermoideae</taxon>
        <taxon>Cissampelideae</taxon>
        <taxon>Stephania</taxon>
    </lineage>
</organism>
<gene>
    <name evidence="2" type="ORF">Scep_011784</name>
</gene>
<evidence type="ECO:0000313" key="3">
    <source>
        <dbReference type="Proteomes" id="UP001419268"/>
    </source>
</evidence>
<feature type="compositionally biased region" description="Polar residues" evidence="1">
    <location>
        <begin position="18"/>
        <end position="28"/>
    </location>
</feature>
<dbReference type="Proteomes" id="UP001419268">
    <property type="component" value="Unassembled WGS sequence"/>
</dbReference>
<dbReference type="EMBL" id="JBBNAG010000005">
    <property type="protein sequence ID" value="KAK9132256.1"/>
    <property type="molecule type" value="Genomic_DNA"/>
</dbReference>
<feature type="compositionally biased region" description="Gly residues" evidence="1">
    <location>
        <begin position="29"/>
        <end position="46"/>
    </location>
</feature>
<name>A0AAP0JFF6_9MAGN</name>
<keyword evidence="3" id="KW-1185">Reference proteome</keyword>
<protein>
    <submittedName>
        <fullName evidence="2">Uncharacterized protein</fullName>
    </submittedName>
</protein>
<feature type="region of interest" description="Disordered" evidence="1">
    <location>
        <begin position="92"/>
        <end position="114"/>
    </location>
</feature>
<evidence type="ECO:0000256" key="1">
    <source>
        <dbReference type="SAM" id="MobiDB-lite"/>
    </source>
</evidence>
<feature type="compositionally biased region" description="Low complexity" evidence="1">
    <location>
        <begin position="94"/>
        <end position="112"/>
    </location>
</feature>
<feature type="region of interest" description="Disordered" evidence="1">
    <location>
        <begin position="152"/>
        <end position="178"/>
    </location>
</feature>
<proteinExistence type="predicted"/>
<feature type="compositionally biased region" description="Polar residues" evidence="1">
    <location>
        <begin position="155"/>
        <end position="178"/>
    </location>
</feature>
<sequence>MNLNTSTQANAAEMKYGNGSTNKTQTQSYGGGYRGVGNGNRGGRGNGRFRGRGGFKNTNNRPTCQICNKIGHTAAVCYYGSDMNYMGANAHNGSSQSQFNQPQVQFNQSQSQRGAFLAHQVPTSAQQFYPPPQNARSFISSADSIPDSSWYADSGATSHVTADPSQLTNSTTYSGYSH</sequence>
<evidence type="ECO:0000313" key="2">
    <source>
        <dbReference type="EMBL" id="KAK9132256.1"/>
    </source>
</evidence>
<feature type="region of interest" description="Disordered" evidence="1">
    <location>
        <begin position="15"/>
        <end position="56"/>
    </location>
</feature>
<comment type="caution">
    <text evidence="2">The sequence shown here is derived from an EMBL/GenBank/DDBJ whole genome shotgun (WGS) entry which is preliminary data.</text>
</comment>
<dbReference type="AlphaFoldDB" id="A0AAP0JFF6"/>
<accession>A0AAP0JFF6</accession>